<proteinExistence type="inferred from homology"/>
<dbReference type="RefSeq" id="WP_062478808.1">
    <property type="nucleotide sequence ID" value="NZ_CP013650.1"/>
</dbReference>
<evidence type="ECO:0000256" key="1">
    <source>
        <dbReference type="ARBA" id="ARBA00000832"/>
    </source>
</evidence>
<comment type="catalytic activity">
    <reaction evidence="1 7">
        <text>6-phospho-D-glucono-1,5-lactone + H2O = 6-phospho-D-gluconate + H(+)</text>
        <dbReference type="Rhea" id="RHEA:12556"/>
        <dbReference type="ChEBI" id="CHEBI:15377"/>
        <dbReference type="ChEBI" id="CHEBI:15378"/>
        <dbReference type="ChEBI" id="CHEBI:57955"/>
        <dbReference type="ChEBI" id="CHEBI:58759"/>
        <dbReference type="EC" id="3.1.1.31"/>
    </reaction>
</comment>
<dbReference type="Proteomes" id="UP000068447">
    <property type="component" value="Chromosome"/>
</dbReference>
<accession>A0A0U2Z6X2</accession>
<reference evidence="9 10" key="1">
    <citation type="submission" date="2015-12" db="EMBL/GenBank/DDBJ databases">
        <title>Complete genome of Lacimicrobium alkaliphilum KCTC 32984.</title>
        <authorList>
            <person name="Kim S.-G."/>
            <person name="Lee Y.-J."/>
        </authorList>
    </citation>
    <scope>NUCLEOTIDE SEQUENCE [LARGE SCALE GENOMIC DNA]</scope>
    <source>
        <strain evidence="9 10">YelD216</strain>
    </source>
</reference>
<dbReference type="OrthoDB" id="9810967at2"/>
<dbReference type="InterPro" id="IPR037171">
    <property type="entry name" value="NagB/RpiA_transferase-like"/>
</dbReference>
<comment type="similarity">
    <text evidence="4 7">Belongs to the glucosamine/galactosamine-6-phosphate isomerase family. 6-phosphogluconolactonase subfamily.</text>
</comment>
<keyword evidence="7" id="KW-0378">Hydrolase</keyword>
<comment type="pathway">
    <text evidence="3 7">Carbohydrate degradation; pentose phosphate pathway; D-ribulose 5-phosphate from D-glucose 6-phosphate (oxidative stage): step 2/3.</text>
</comment>
<evidence type="ECO:0000256" key="2">
    <source>
        <dbReference type="ARBA" id="ARBA00002681"/>
    </source>
</evidence>
<dbReference type="InterPro" id="IPR005900">
    <property type="entry name" value="6-phosphogluconolactonase_DevB"/>
</dbReference>
<dbReference type="EC" id="3.1.1.31" evidence="5 7"/>
<comment type="function">
    <text evidence="2 7">Hydrolysis of 6-phosphogluconolactone to 6-phosphogluconate.</text>
</comment>
<evidence type="ECO:0000256" key="6">
    <source>
        <dbReference type="ARBA" id="ARBA00020337"/>
    </source>
</evidence>
<evidence type="ECO:0000256" key="4">
    <source>
        <dbReference type="ARBA" id="ARBA00010662"/>
    </source>
</evidence>
<keyword evidence="10" id="KW-1185">Reference proteome</keyword>
<dbReference type="PANTHER" id="PTHR11054:SF0">
    <property type="entry name" value="6-PHOSPHOGLUCONOLACTONASE"/>
    <property type="match status" value="1"/>
</dbReference>
<dbReference type="UniPathway" id="UPA00115">
    <property type="reaction ID" value="UER00409"/>
</dbReference>
<dbReference type="AlphaFoldDB" id="A0A0U2Z6X2"/>
<dbReference type="GO" id="GO:0006098">
    <property type="term" value="P:pentose-phosphate shunt"/>
    <property type="evidence" value="ECO:0007669"/>
    <property type="project" value="UniProtKB-UniPathway"/>
</dbReference>
<name>A0A0U2Z6X2_9ALTE</name>
<dbReference type="PANTHER" id="PTHR11054">
    <property type="entry name" value="6-PHOSPHOGLUCONOLACTONASE"/>
    <property type="match status" value="1"/>
</dbReference>
<dbReference type="InterPro" id="IPR006148">
    <property type="entry name" value="Glc/Gal-6P_isomerase"/>
</dbReference>
<sequence>MKQNLFSSTEALNKSFAERIVKILEQSIAENGRASLIVSGGRTPQALFAELSQTDLDWSKVVVSLADERWVDTNDDASNEKMVRTHLLKNNAAEATFIGLKTDAEEAKDGVDSCINHLTQIPRPFDVVILGMGEDGHTASLFPCSAQIGEGLDRNNQNAYLAVQPTTAPNWRMSLSLSALLNSRQVFLHLQGDKKKAVLDQALAGTDEFEMPIRAVLNNTDVELMWAP</sequence>
<evidence type="ECO:0000259" key="8">
    <source>
        <dbReference type="Pfam" id="PF01182"/>
    </source>
</evidence>
<dbReference type="InterPro" id="IPR039104">
    <property type="entry name" value="6PGL"/>
</dbReference>
<dbReference type="EMBL" id="CP013650">
    <property type="protein sequence ID" value="ALS98196.1"/>
    <property type="molecule type" value="Genomic_DNA"/>
</dbReference>
<dbReference type="GO" id="GO:0017057">
    <property type="term" value="F:6-phosphogluconolactonase activity"/>
    <property type="evidence" value="ECO:0007669"/>
    <property type="project" value="UniProtKB-UniRule"/>
</dbReference>
<feature type="domain" description="Glucosamine/galactosamine-6-phosphate isomerase" evidence="8">
    <location>
        <begin position="8"/>
        <end position="226"/>
    </location>
</feature>
<dbReference type="GO" id="GO:0005975">
    <property type="term" value="P:carbohydrate metabolic process"/>
    <property type="evidence" value="ECO:0007669"/>
    <property type="project" value="UniProtKB-UniRule"/>
</dbReference>
<evidence type="ECO:0000256" key="5">
    <source>
        <dbReference type="ARBA" id="ARBA00013198"/>
    </source>
</evidence>
<dbReference type="Gene3D" id="3.40.50.1360">
    <property type="match status" value="1"/>
</dbReference>
<dbReference type="KEGG" id="lal:AT746_07980"/>
<dbReference type="CDD" id="cd01400">
    <property type="entry name" value="6PGL"/>
    <property type="match status" value="1"/>
</dbReference>
<dbReference type="Pfam" id="PF01182">
    <property type="entry name" value="Glucosamine_iso"/>
    <property type="match status" value="1"/>
</dbReference>
<organism evidence="9 10">
    <name type="scientific">Lacimicrobium alkaliphilum</name>
    <dbReference type="NCBI Taxonomy" id="1526571"/>
    <lineage>
        <taxon>Bacteria</taxon>
        <taxon>Pseudomonadati</taxon>
        <taxon>Pseudomonadota</taxon>
        <taxon>Gammaproteobacteria</taxon>
        <taxon>Alteromonadales</taxon>
        <taxon>Alteromonadaceae</taxon>
        <taxon>Lacimicrobium</taxon>
    </lineage>
</organism>
<evidence type="ECO:0000313" key="9">
    <source>
        <dbReference type="EMBL" id="ALS98196.1"/>
    </source>
</evidence>
<evidence type="ECO:0000313" key="10">
    <source>
        <dbReference type="Proteomes" id="UP000068447"/>
    </source>
</evidence>
<protein>
    <recommendedName>
        <fullName evidence="6 7">6-phosphogluconolactonase</fullName>
        <shortName evidence="7">6PGL</shortName>
        <ecNumber evidence="5 7">3.1.1.31</ecNumber>
    </recommendedName>
</protein>
<dbReference type="SUPFAM" id="SSF100950">
    <property type="entry name" value="NagB/RpiA/CoA transferase-like"/>
    <property type="match status" value="1"/>
</dbReference>
<evidence type="ECO:0000256" key="3">
    <source>
        <dbReference type="ARBA" id="ARBA00004961"/>
    </source>
</evidence>
<dbReference type="STRING" id="1526571.AT746_07980"/>
<dbReference type="NCBIfam" id="TIGR01198">
    <property type="entry name" value="pgl"/>
    <property type="match status" value="1"/>
</dbReference>
<gene>
    <name evidence="7" type="primary">pgl</name>
    <name evidence="9" type="ORF">AT746_07980</name>
</gene>
<evidence type="ECO:0000256" key="7">
    <source>
        <dbReference type="RuleBase" id="RU365095"/>
    </source>
</evidence>